<proteinExistence type="inferred from homology"/>
<evidence type="ECO:0000256" key="3">
    <source>
        <dbReference type="ARBA" id="ARBA00022692"/>
    </source>
</evidence>
<feature type="transmembrane region" description="Helical" evidence="6">
    <location>
        <begin position="118"/>
        <end position="138"/>
    </location>
</feature>
<evidence type="ECO:0000256" key="5">
    <source>
        <dbReference type="ARBA" id="ARBA00023136"/>
    </source>
</evidence>
<evidence type="ECO:0000256" key="1">
    <source>
        <dbReference type="ARBA" id="ARBA00004141"/>
    </source>
</evidence>
<keyword evidence="3 6" id="KW-0812">Transmembrane</keyword>
<dbReference type="OrthoDB" id="8264912at2"/>
<sequence length="217" mass="23084">MRPVLSCHRRLSACRPGEAKAWHRWTAQRTDGEKMDTSRIEGLFPRAVPVVQRRAGMIRKAASFAVIGVVNTVVDASVFFVALMGLQSAGASVRAFETAAGLCGCGDADDLMLIAANLMGWVVGVTGSYVLNSTFTFAEESGRTLRLRDYGAFAASGVLGAIANTATLVLVAQVMPVWFAKACAILVSFVVNFTMSHFVVFRKRRGCTPGEAGSGTA</sequence>
<keyword evidence="9" id="KW-1185">Reference proteome</keyword>
<feature type="domain" description="GtrA/DPMS transmembrane" evidence="7">
    <location>
        <begin position="113"/>
        <end position="201"/>
    </location>
</feature>
<dbReference type="PANTHER" id="PTHR38459">
    <property type="entry name" value="PROPHAGE BACTOPRENOL-LINKED GLUCOSE TRANSLOCASE HOMOLOG"/>
    <property type="match status" value="1"/>
</dbReference>
<reference evidence="8 9" key="1">
    <citation type="submission" date="2017-07" db="EMBL/GenBank/DDBJ databases">
        <title>Draft Genome Sequences of Select Purple Nonsulfur Bacteria.</title>
        <authorList>
            <person name="Lasarre B."/>
            <person name="Mckinlay J.B."/>
        </authorList>
    </citation>
    <scope>NUCLEOTIDE SEQUENCE [LARGE SCALE GENOMIC DNA]</scope>
    <source>
        <strain evidence="8 9">DSM 11907</strain>
    </source>
</reference>
<evidence type="ECO:0000256" key="2">
    <source>
        <dbReference type="ARBA" id="ARBA00009399"/>
    </source>
</evidence>
<accession>A0A327KEL6</accession>
<comment type="similarity">
    <text evidence="2">Belongs to the GtrA family.</text>
</comment>
<dbReference type="InterPro" id="IPR051401">
    <property type="entry name" value="GtrA_CellWall_Glycosyl"/>
</dbReference>
<keyword evidence="4 6" id="KW-1133">Transmembrane helix</keyword>
<dbReference type="InterPro" id="IPR007267">
    <property type="entry name" value="GtrA_DPMS_TM"/>
</dbReference>
<feature type="transmembrane region" description="Helical" evidence="6">
    <location>
        <begin position="150"/>
        <end position="172"/>
    </location>
</feature>
<dbReference type="GO" id="GO:0000271">
    <property type="term" value="P:polysaccharide biosynthetic process"/>
    <property type="evidence" value="ECO:0007669"/>
    <property type="project" value="InterPro"/>
</dbReference>
<dbReference type="GO" id="GO:0005886">
    <property type="term" value="C:plasma membrane"/>
    <property type="evidence" value="ECO:0007669"/>
    <property type="project" value="TreeGrafter"/>
</dbReference>
<organism evidence="8 9">
    <name type="scientific">Rhodoplanes elegans</name>
    <dbReference type="NCBI Taxonomy" id="29408"/>
    <lineage>
        <taxon>Bacteria</taxon>
        <taxon>Pseudomonadati</taxon>
        <taxon>Pseudomonadota</taxon>
        <taxon>Alphaproteobacteria</taxon>
        <taxon>Hyphomicrobiales</taxon>
        <taxon>Nitrobacteraceae</taxon>
        <taxon>Rhodoplanes</taxon>
    </lineage>
</organism>
<evidence type="ECO:0000313" key="8">
    <source>
        <dbReference type="EMBL" id="RAI36063.1"/>
    </source>
</evidence>
<dbReference type="PANTHER" id="PTHR38459:SF1">
    <property type="entry name" value="PROPHAGE BACTOPRENOL-LINKED GLUCOSE TRANSLOCASE HOMOLOG"/>
    <property type="match status" value="1"/>
</dbReference>
<keyword evidence="5 6" id="KW-0472">Membrane</keyword>
<dbReference type="AlphaFoldDB" id="A0A327KEL6"/>
<dbReference type="Pfam" id="PF04138">
    <property type="entry name" value="GtrA_DPMS_TM"/>
    <property type="match status" value="1"/>
</dbReference>
<evidence type="ECO:0000313" key="9">
    <source>
        <dbReference type="Proteomes" id="UP000248863"/>
    </source>
</evidence>
<gene>
    <name evidence="8" type="ORF">CH338_18180</name>
</gene>
<feature type="transmembrane region" description="Helical" evidence="6">
    <location>
        <begin position="178"/>
        <end position="201"/>
    </location>
</feature>
<evidence type="ECO:0000256" key="4">
    <source>
        <dbReference type="ARBA" id="ARBA00022989"/>
    </source>
</evidence>
<evidence type="ECO:0000259" key="7">
    <source>
        <dbReference type="Pfam" id="PF04138"/>
    </source>
</evidence>
<evidence type="ECO:0000256" key="6">
    <source>
        <dbReference type="SAM" id="Phobius"/>
    </source>
</evidence>
<comment type="subcellular location">
    <subcellularLocation>
        <location evidence="1">Membrane</location>
        <topology evidence="1">Multi-pass membrane protein</topology>
    </subcellularLocation>
</comment>
<dbReference type="Proteomes" id="UP000248863">
    <property type="component" value="Unassembled WGS sequence"/>
</dbReference>
<dbReference type="EMBL" id="NPEU01000233">
    <property type="protein sequence ID" value="RAI36063.1"/>
    <property type="molecule type" value="Genomic_DNA"/>
</dbReference>
<feature type="transmembrane region" description="Helical" evidence="6">
    <location>
        <begin position="62"/>
        <end position="86"/>
    </location>
</feature>
<protein>
    <recommendedName>
        <fullName evidence="7">GtrA/DPMS transmembrane domain-containing protein</fullName>
    </recommendedName>
</protein>
<comment type="caution">
    <text evidence="8">The sequence shown here is derived from an EMBL/GenBank/DDBJ whole genome shotgun (WGS) entry which is preliminary data.</text>
</comment>
<name>A0A327KEL6_9BRAD</name>